<dbReference type="STRING" id="1618350.UR67_C0008G0004"/>
<dbReference type="Gene3D" id="2.60.40.3710">
    <property type="match status" value="2"/>
</dbReference>
<dbReference type="PANTHER" id="PTHR37806:SF1">
    <property type="entry name" value="PEPTIDASE C39-LIKE DOMAIN-CONTAINING PROTEIN"/>
    <property type="match status" value="1"/>
</dbReference>
<keyword evidence="1" id="KW-0732">Signal</keyword>
<keyword evidence="2" id="KW-1133">Transmembrane helix</keyword>
<evidence type="ECO:0000313" key="6">
    <source>
        <dbReference type="Proteomes" id="UP000034581"/>
    </source>
</evidence>
<accession>A0A0G0BIJ6</accession>
<keyword evidence="2" id="KW-0812">Transmembrane</keyword>
<feature type="domain" description="SbsA Ig-like" evidence="3">
    <location>
        <begin position="413"/>
        <end position="508"/>
    </location>
</feature>
<feature type="transmembrane region" description="Helical" evidence="2">
    <location>
        <begin position="87"/>
        <end position="108"/>
    </location>
</feature>
<dbReference type="Pfam" id="PF13205">
    <property type="entry name" value="Big_5"/>
    <property type="match status" value="2"/>
</dbReference>
<organism evidence="5 6">
    <name type="scientific">candidate division CPR3 bacterium GW2011_GWF2_35_18</name>
    <dbReference type="NCBI Taxonomy" id="1618350"/>
    <lineage>
        <taxon>Bacteria</taxon>
        <taxon>Bacteria division CPR3</taxon>
    </lineage>
</organism>
<dbReference type="InterPro" id="IPR032812">
    <property type="entry name" value="SbsA_Ig"/>
</dbReference>
<evidence type="ECO:0000259" key="3">
    <source>
        <dbReference type="Pfam" id="PF13205"/>
    </source>
</evidence>
<evidence type="ECO:0008006" key="7">
    <source>
        <dbReference type="Google" id="ProtNLM"/>
    </source>
</evidence>
<comment type="caution">
    <text evidence="5">The sequence shown here is derived from an EMBL/GenBank/DDBJ whole genome shotgun (WGS) entry which is preliminary data.</text>
</comment>
<dbReference type="EMBL" id="LBQB01000008">
    <property type="protein sequence ID" value="KKP69248.1"/>
    <property type="molecule type" value="Genomic_DNA"/>
</dbReference>
<feature type="transmembrane region" description="Helical" evidence="2">
    <location>
        <begin position="15"/>
        <end position="36"/>
    </location>
</feature>
<dbReference type="PANTHER" id="PTHR37806">
    <property type="entry name" value="LMO0724 PROTEIN"/>
    <property type="match status" value="1"/>
</dbReference>
<feature type="domain" description="SbsA Ig-like" evidence="3">
    <location>
        <begin position="314"/>
        <end position="410"/>
    </location>
</feature>
<dbReference type="AlphaFoldDB" id="A0A0G0BIJ6"/>
<evidence type="ECO:0000259" key="4">
    <source>
        <dbReference type="Pfam" id="PF13529"/>
    </source>
</evidence>
<protein>
    <recommendedName>
        <fullName evidence="7">Peptidase C39-like domain-containing protein</fullName>
    </recommendedName>
</protein>
<feature type="domain" description="Peptidase C39-like" evidence="4">
    <location>
        <begin position="515"/>
        <end position="664"/>
    </location>
</feature>
<proteinExistence type="predicted"/>
<sequence>MEIITDNLFEIQFCLLLLCAITIIAVDIFVITRKIIKKKNERAAKKALEAIVPLYSSTNSSPTNTKKSPPKDKIDTVYSFIKITKTYTFIILNLLILPLSIYGLYTLVNIKPAVAKSVYNDSRKPITIIFNSPIYADKIDPHMNPEILGEWKIYKYFGFLPFTRKIEFIPQQSFLPEQKVMIYVSYIANPLFSDPGNEHYLEFESDSLPLVTESSITNEDTDILTDQFLVLDLNKNDSNNCLYKVVSNPEIETEIIKNGTAMIIIKPKQKLPQNTNYQWEVFQTPVSINLVTSEIIQKGEEKSIYKLSFTTVAAPLIKSVSPSDKETGVKVDREILIEFGEELATNNFSSYFRITPEIEGEVNFVEEKKLTFKPKSSFNKDTEYQIILTKGIASKKGGIIENDIQYQFKTIGPVEVISFSPGLHAVNIDLNPQILITFNEEVNHASAESKFKISPAVSGTYSWNGNTLIFTLENSLSYSTSYNVTIEAGIESIDGLASINKYVNQFTTRPNIFSLNVPLYSQAESYTCNIAAARMMLSYRGVSVSESTLKNEIGIVGTRGSGNPHKGYVENYGTYWEPISTAVSKYRSNQIMTNWNLTDLLSEVEKGNPVMVWGQNGWSTPTNISWTATDGTYIYAVSGMHSYIVKGFTGTKDNPDRILINDPWRGDISLSKDTFNNRWSYFKTAMIVY</sequence>
<gene>
    <name evidence="5" type="ORF">UR67_C0008G0004</name>
</gene>
<evidence type="ECO:0000256" key="1">
    <source>
        <dbReference type="ARBA" id="ARBA00022729"/>
    </source>
</evidence>
<dbReference type="Pfam" id="PF13529">
    <property type="entry name" value="Peptidase_C39_2"/>
    <property type="match status" value="1"/>
</dbReference>
<evidence type="ECO:0000256" key="2">
    <source>
        <dbReference type="SAM" id="Phobius"/>
    </source>
</evidence>
<reference evidence="5 6" key="1">
    <citation type="journal article" date="2015" name="Nature">
        <title>rRNA introns, odd ribosomes, and small enigmatic genomes across a large radiation of phyla.</title>
        <authorList>
            <person name="Brown C.T."/>
            <person name="Hug L.A."/>
            <person name="Thomas B.C."/>
            <person name="Sharon I."/>
            <person name="Castelle C.J."/>
            <person name="Singh A."/>
            <person name="Wilkins M.J."/>
            <person name="Williams K.H."/>
            <person name="Banfield J.F."/>
        </authorList>
    </citation>
    <scope>NUCLEOTIDE SEQUENCE [LARGE SCALE GENOMIC DNA]</scope>
</reference>
<evidence type="ECO:0000313" key="5">
    <source>
        <dbReference type="EMBL" id="KKP69248.1"/>
    </source>
</evidence>
<dbReference type="Gene3D" id="3.90.70.10">
    <property type="entry name" value="Cysteine proteinases"/>
    <property type="match status" value="1"/>
</dbReference>
<name>A0A0G0BIJ6_UNCC3</name>
<keyword evidence="2" id="KW-0472">Membrane</keyword>
<dbReference type="Proteomes" id="UP000034581">
    <property type="component" value="Unassembled WGS sequence"/>
</dbReference>
<dbReference type="InterPro" id="IPR039564">
    <property type="entry name" value="Peptidase_C39-like"/>
</dbReference>